<evidence type="ECO:0000313" key="8">
    <source>
        <dbReference type="EMBL" id="RZC33376.1"/>
    </source>
</evidence>
<proteinExistence type="inferred from homology"/>
<accession>A0A482VL72</accession>
<dbReference type="InterPro" id="IPR029070">
    <property type="entry name" value="Chitinase_insertion_sf"/>
</dbReference>
<dbReference type="SUPFAM" id="SSF54556">
    <property type="entry name" value="Chitinase insertion domain"/>
    <property type="match status" value="1"/>
</dbReference>
<dbReference type="SMART" id="SM00636">
    <property type="entry name" value="Glyco_18"/>
    <property type="match status" value="1"/>
</dbReference>
<dbReference type="InterPro" id="IPR001223">
    <property type="entry name" value="Glyco_hydro18_cat"/>
</dbReference>
<evidence type="ECO:0000259" key="7">
    <source>
        <dbReference type="PROSITE" id="PS51910"/>
    </source>
</evidence>
<dbReference type="InterPro" id="IPR017853">
    <property type="entry name" value="GH"/>
</dbReference>
<evidence type="ECO:0000256" key="4">
    <source>
        <dbReference type="RuleBase" id="RU000489"/>
    </source>
</evidence>
<dbReference type="OrthoDB" id="73875at2759"/>
<dbReference type="AlphaFoldDB" id="A0A482VL72"/>
<dbReference type="SUPFAM" id="SSF51445">
    <property type="entry name" value="(Trans)glycosidases"/>
    <property type="match status" value="1"/>
</dbReference>
<dbReference type="EMBL" id="QDEB01089317">
    <property type="protein sequence ID" value="RZC33376.1"/>
    <property type="molecule type" value="Genomic_DNA"/>
</dbReference>
<dbReference type="GO" id="GO:0005576">
    <property type="term" value="C:extracellular region"/>
    <property type="evidence" value="ECO:0007669"/>
    <property type="project" value="TreeGrafter"/>
</dbReference>
<evidence type="ECO:0000313" key="9">
    <source>
        <dbReference type="Proteomes" id="UP000292052"/>
    </source>
</evidence>
<dbReference type="STRING" id="1661398.A0A482VL72"/>
<keyword evidence="1 4" id="KW-0378">Hydrolase</keyword>
<dbReference type="GO" id="GO:0006032">
    <property type="term" value="P:chitin catabolic process"/>
    <property type="evidence" value="ECO:0007669"/>
    <property type="project" value="UniProtKB-ARBA"/>
</dbReference>
<evidence type="ECO:0000256" key="1">
    <source>
        <dbReference type="ARBA" id="ARBA00022801"/>
    </source>
</evidence>
<feature type="signal peptide" evidence="6">
    <location>
        <begin position="1"/>
        <end position="19"/>
    </location>
</feature>
<feature type="chain" id="PRO_5019735560" evidence="6">
    <location>
        <begin position="20"/>
        <end position="344"/>
    </location>
</feature>
<dbReference type="PROSITE" id="PS51910">
    <property type="entry name" value="GH18_2"/>
    <property type="match status" value="1"/>
</dbReference>
<dbReference type="GO" id="GO:0008061">
    <property type="term" value="F:chitin binding"/>
    <property type="evidence" value="ECO:0007669"/>
    <property type="project" value="InterPro"/>
</dbReference>
<dbReference type="PANTHER" id="PTHR11177:SF360">
    <property type="entry name" value="CHITINASE 4-RELATED"/>
    <property type="match status" value="1"/>
</dbReference>
<reference evidence="8 9" key="1">
    <citation type="submission" date="2017-03" db="EMBL/GenBank/DDBJ databases">
        <title>Genome of the blue death feigning beetle - Asbolus verrucosus.</title>
        <authorList>
            <person name="Rider S.D."/>
        </authorList>
    </citation>
    <scope>NUCLEOTIDE SEQUENCE [LARGE SCALE GENOMIC DNA]</scope>
    <source>
        <strain evidence="8">Butters</strain>
        <tissue evidence="8">Head and leg muscle</tissue>
    </source>
</reference>
<feature type="domain" description="GH18" evidence="7">
    <location>
        <begin position="1"/>
        <end position="344"/>
    </location>
</feature>
<dbReference type="InterPro" id="IPR001579">
    <property type="entry name" value="Glyco_hydro_18_chit_AS"/>
</dbReference>
<dbReference type="Pfam" id="PF00704">
    <property type="entry name" value="Glyco_hydro_18"/>
    <property type="match status" value="1"/>
</dbReference>
<dbReference type="InterPro" id="IPR050314">
    <property type="entry name" value="Glycosyl_Hydrlase_18"/>
</dbReference>
<organism evidence="8 9">
    <name type="scientific">Asbolus verrucosus</name>
    <name type="common">Desert ironclad beetle</name>
    <dbReference type="NCBI Taxonomy" id="1661398"/>
    <lineage>
        <taxon>Eukaryota</taxon>
        <taxon>Metazoa</taxon>
        <taxon>Ecdysozoa</taxon>
        <taxon>Arthropoda</taxon>
        <taxon>Hexapoda</taxon>
        <taxon>Insecta</taxon>
        <taxon>Pterygota</taxon>
        <taxon>Neoptera</taxon>
        <taxon>Endopterygota</taxon>
        <taxon>Coleoptera</taxon>
        <taxon>Polyphaga</taxon>
        <taxon>Cucujiformia</taxon>
        <taxon>Tenebrionidae</taxon>
        <taxon>Pimeliinae</taxon>
        <taxon>Asbolus</taxon>
    </lineage>
</organism>
<sequence length="344" mass="37972">MKVAALLVFLSASIALASAGNVVCYFTSWTVYRPGDEEIKHLVGLKEQNPNLKILLSMGGWNEGSETYSEVAKNQNKRDTLVQSVLSFLEENQFDGFDLDWEYPGQRGGDEWNDQPNFITLLTELKSALNAQGYILSAAVSGGVGSIDTSYPEGKAVSDALDMINVMTYDYHGDWETYVGHNAPLYPSHLDETEDQKLLNVAAGIQHWIDNGADPKKINMGIGTYGRTFTLANPSNTELYAPVYGTGEAGPYTEEAGMLGYNEICALYSDWEYTWDDEQKVPHKVKGDQWVGYDDVKSVQLKIELANQLGLGGAMVWSLDTDDFLGKCGEGKYPLLKAINDNLN</sequence>
<evidence type="ECO:0000256" key="6">
    <source>
        <dbReference type="SAM" id="SignalP"/>
    </source>
</evidence>
<protein>
    <submittedName>
        <fullName evidence="8">Glyco hydro 18 domain containing protein</fullName>
    </submittedName>
</protein>
<gene>
    <name evidence="8" type="ORF">BDFB_011617</name>
</gene>
<evidence type="ECO:0000256" key="5">
    <source>
        <dbReference type="RuleBase" id="RU004453"/>
    </source>
</evidence>
<dbReference type="Gene3D" id="3.20.20.80">
    <property type="entry name" value="Glycosidases"/>
    <property type="match status" value="1"/>
</dbReference>
<dbReference type="GO" id="GO:0005975">
    <property type="term" value="P:carbohydrate metabolic process"/>
    <property type="evidence" value="ECO:0007669"/>
    <property type="project" value="InterPro"/>
</dbReference>
<keyword evidence="6" id="KW-0732">Signal</keyword>
<keyword evidence="3 4" id="KW-0326">Glycosidase</keyword>
<dbReference type="PANTHER" id="PTHR11177">
    <property type="entry name" value="CHITINASE"/>
    <property type="match status" value="1"/>
</dbReference>
<dbReference type="FunFam" id="3.10.50.10:FF:000001">
    <property type="entry name" value="Chitinase 3-like 1"/>
    <property type="match status" value="1"/>
</dbReference>
<keyword evidence="9" id="KW-1185">Reference proteome</keyword>
<dbReference type="InterPro" id="IPR011583">
    <property type="entry name" value="Chitinase_II/V-like_cat"/>
</dbReference>
<comment type="similarity">
    <text evidence="5">Belongs to the glycosyl hydrolase 18 family.</text>
</comment>
<dbReference type="PROSITE" id="PS01095">
    <property type="entry name" value="GH18_1"/>
    <property type="match status" value="1"/>
</dbReference>
<dbReference type="GO" id="GO:0004568">
    <property type="term" value="F:chitinase activity"/>
    <property type="evidence" value="ECO:0007669"/>
    <property type="project" value="UniProtKB-ARBA"/>
</dbReference>
<comment type="caution">
    <text evidence="8">The sequence shown here is derived from an EMBL/GenBank/DDBJ whole genome shotgun (WGS) entry which is preliminary data.</text>
</comment>
<evidence type="ECO:0000256" key="2">
    <source>
        <dbReference type="ARBA" id="ARBA00023157"/>
    </source>
</evidence>
<dbReference type="Proteomes" id="UP000292052">
    <property type="component" value="Unassembled WGS sequence"/>
</dbReference>
<keyword evidence="2" id="KW-1015">Disulfide bond</keyword>
<evidence type="ECO:0000256" key="3">
    <source>
        <dbReference type="ARBA" id="ARBA00023295"/>
    </source>
</evidence>
<dbReference type="Gene3D" id="3.10.50.10">
    <property type="match status" value="1"/>
</dbReference>
<dbReference type="CDD" id="cd02872">
    <property type="entry name" value="GH18_chitolectin_chitotriosidase"/>
    <property type="match status" value="1"/>
</dbReference>
<name>A0A482VL72_ASBVE</name>